<evidence type="ECO:0000256" key="1">
    <source>
        <dbReference type="SAM" id="Phobius"/>
    </source>
</evidence>
<protein>
    <submittedName>
        <fullName evidence="2">ABC transporter permease</fullName>
    </submittedName>
</protein>
<evidence type="ECO:0000313" key="2">
    <source>
        <dbReference type="EMBL" id="MBF4770491.1"/>
    </source>
</evidence>
<feature type="transmembrane region" description="Helical" evidence="1">
    <location>
        <begin position="231"/>
        <end position="251"/>
    </location>
</feature>
<feature type="transmembrane region" description="Helical" evidence="1">
    <location>
        <begin position="153"/>
        <end position="174"/>
    </location>
</feature>
<sequence length="260" mass="27997">MRLDLSATTPVPFARLVSVELRKSRDTRAGFWLLLCIAIVVILMIGTATIITLVQTEPVLLGDFISIAAYMTSFLLPVLAIMLVTSEWSQRTALTTFTLEPKRSRIVLAKLVVAQLLTVLSLALALVVGIVCTAICELAQPALTGWDAAPEDIAGWLVTQTLTMLGGFALATLLLNTPASIVVFVVYKYVLPGVFAVAAAVSHQLGDIVAWIDFQGAQGDVYEWQMTGGDAWAHVIVSGLLWLGVPLALGVRRILRAEVK</sequence>
<feature type="transmembrane region" description="Helical" evidence="1">
    <location>
        <begin position="181"/>
        <end position="201"/>
    </location>
</feature>
<keyword evidence="1" id="KW-1133">Transmembrane helix</keyword>
<organism evidence="2 3">
    <name type="scientific">Nocardioides agariphilus</name>
    <dbReference type="NCBI Taxonomy" id="433664"/>
    <lineage>
        <taxon>Bacteria</taxon>
        <taxon>Bacillati</taxon>
        <taxon>Actinomycetota</taxon>
        <taxon>Actinomycetes</taxon>
        <taxon>Propionibacteriales</taxon>
        <taxon>Nocardioidaceae</taxon>
        <taxon>Nocardioides</taxon>
    </lineage>
</organism>
<feature type="transmembrane region" description="Helical" evidence="1">
    <location>
        <begin position="106"/>
        <end position="131"/>
    </location>
</feature>
<dbReference type="EMBL" id="JADKPO010000054">
    <property type="protein sequence ID" value="MBF4770491.1"/>
    <property type="molecule type" value="Genomic_DNA"/>
</dbReference>
<keyword evidence="1" id="KW-0472">Membrane</keyword>
<dbReference type="Proteomes" id="UP000660668">
    <property type="component" value="Unassembled WGS sequence"/>
</dbReference>
<accession>A0A930VRH7</accession>
<name>A0A930VRH7_9ACTN</name>
<keyword evidence="1" id="KW-0812">Transmembrane</keyword>
<reference evidence="2" key="1">
    <citation type="submission" date="2020-11" db="EMBL/GenBank/DDBJ databases">
        <title>Nocardioides cynanchi sp. nov., isolated from soil of rhizosphere of Cynanchum wilfordii.</title>
        <authorList>
            <person name="Lee J.-S."/>
            <person name="Suh M.K."/>
            <person name="Kim J.-S."/>
        </authorList>
    </citation>
    <scope>NUCLEOTIDE SEQUENCE</scope>
    <source>
        <strain evidence="2">KCTC 19276</strain>
    </source>
</reference>
<feature type="transmembrane region" description="Helical" evidence="1">
    <location>
        <begin position="31"/>
        <end position="52"/>
    </location>
</feature>
<comment type="caution">
    <text evidence="2">The sequence shown here is derived from an EMBL/GenBank/DDBJ whole genome shotgun (WGS) entry which is preliminary data.</text>
</comment>
<gene>
    <name evidence="2" type="ORF">ISU10_22180</name>
</gene>
<proteinExistence type="predicted"/>
<evidence type="ECO:0000313" key="3">
    <source>
        <dbReference type="Proteomes" id="UP000660668"/>
    </source>
</evidence>
<dbReference type="AlphaFoldDB" id="A0A930VRH7"/>
<feature type="transmembrane region" description="Helical" evidence="1">
    <location>
        <begin position="64"/>
        <end position="85"/>
    </location>
</feature>
<keyword evidence="3" id="KW-1185">Reference proteome</keyword>
<dbReference type="RefSeq" id="WP_194698637.1">
    <property type="nucleotide sequence ID" value="NZ_JADKPO010000054.1"/>
</dbReference>
<dbReference type="Pfam" id="PF12730">
    <property type="entry name" value="ABC2_membrane_4"/>
    <property type="match status" value="1"/>
</dbReference>